<accession>A0ABP3V415</accession>
<keyword evidence="9 14" id="KW-1133">Transmembrane helix</keyword>
<dbReference type="EMBL" id="BAAACG010000019">
    <property type="protein sequence ID" value="GAA0746215.1"/>
    <property type="molecule type" value="Genomic_DNA"/>
</dbReference>
<dbReference type="Proteomes" id="UP001501510">
    <property type="component" value="Unassembled WGS sequence"/>
</dbReference>
<comment type="similarity">
    <text evidence="2 14">Belongs to the FliR/MopE/SpaR family.</text>
</comment>
<feature type="transmembrane region" description="Helical" evidence="14">
    <location>
        <begin position="402"/>
        <end position="420"/>
    </location>
</feature>
<comment type="similarity">
    <text evidence="3">Belongs to the type III secretion exporter family.</text>
</comment>
<feature type="transmembrane region" description="Helical" evidence="14">
    <location>
        <begin position="289"/>
        <end position="310"/>
    </location>
</feature>
<comment type="caution">
    <text evidence="15">The sequence shown here is derived from an EMBL/GenBank/DDBJ whole genome shotgun (WGS) entry which is preliminary data.</text>
</comment>
<dbReference type="SUPFAM" id="SSF160544">
    <property type="entry name" value="EscU C-terminal domain-like"/>
    <property type="match status" value="1"/>
</dbReference>
<evidence type="ECO:0000256" key="1">
    <source>
        <dbReference type="ARBA" id="ARBA00002578"/>
    </source>
</evidence>
<dbReference type="Pfam" id="PF01311">
    <property type="entry name" value="Bac_export_1"/>
    <property type="match status" value="1"/>
</dbReference>
<dbReference type="NCBIfam" id="TIGR01400">
    <property type="entry name" value="fliR"/>
    <property type="match status" value="1"/>
</dbReference>
<keyword evidence="4" id="KW-0813">Transport</keyword>
<feature type="transmembrane region" description="Helical" evidence="14">
    <location>
        <begin position="348"/>
        <end position="373"/>
    </location>
</feature>
<dbReference type="InterPro" id="IPR006303">
    <property type="entry name" value="FliR"/>
</dbReference>
<keyword evidence="12" id="KW-1006">Bacterial flagellum protein export</keyword>
<dbReference type="Gene3D" id="3.40.1690.10">
    <property type="entry name" value="secretion proteins EscU"/>
    <property type="match status" value="1"/>
</dbReference>
<keyword evidence="16" id="KW-1185">Reference proteome</keyword>
<feature type="transmembrane region" description="Helical" evidence="14">
    <location>
        <begin position="172"/>
        <end position="192"/>
    </location>
</feature>
<proteinExistence type="inferred from homology"/>
<keyword evidence="5 14" id="KW-1003">Cell membrane</keyword>
<evidence type="ECO:0000256" key="13">
    <source>
        <dbReference type="NCBIfam" id="TIGR01400"/>
    </source>
</evidence>
<dbReference type="PRINTS" id="PR00950">
    <property type="entry name" value="TYPE3IMSPROT"/>
</dbReference>
<protein>
    <recommendedName>
        <fullName evidence="13 14">Flagellar biosynthetic protein FliR</fullName>
    </recommendedName>
</protein>
<dbReference type="PANTHER" id="PTHR30531:SF12">
    <property type="entry name" value="FLAGELLAR BIOSYNTHETIC PROTEIN FLHB"/>
    <property type="match status" value="1"/>
</dbReference>
<organism evidence="15 16">
    <name type="scientific">Clostridium oceanicum</name>
    <dbReference type="NCBI Taxonomy" id="1543"/>
    <lineage>
        <taxon>Bacteria</taxon>
        <taxon>Bacillati</taxon>
        <taxon>Bacillota</taxon>
        <taxon>Clostridia</taxon>
        <taxon>Eubacteriales</taxon>
        <taxon>Clostridiaceae</taxon>
        <taxon>Clostridium</taxon>
    </lineage>
</organism>
<reference evidence="16" key="1">
    <citation type="journal article" date="2019" name="Int. J. Syst. Evol. Microbiol.">
        <title>The Global Catalogue of Microorganisms (GCM) 10K type strain sequencing project: providing services to taxonomists for standard genome sequencing and annotation.</title>
        <authorList>
            <consortium name="The Broad Institute Genomics Platform"/>
            <consortium name="The Broad Institute Genome Sequencing Center for Infectious Disease"/>
            <person name="Wu L."/>
            <person name="Ma J."/>
        </authorList>
    </citation>
    <scope>NUCLEOTIDE SEQUENCE [LARGE SCALE GENOMIC DNA]</scope>
    <source>
        <strain evidence="16">JCM 1407</strain>
    </source>
</reference>
<dbReference type="InterPro" id="IPR006136">
    <property type="entry name" value="FlhB"/>
</dbReference>
<dbReference type="PANTHER" id="PTHR30531">
    <property type="entry name" value="FLAGELLAR BIOSYNTHETIC PROTEIN FLHB"/>
    <property type="match status" value="1"/>
</dbReference>
<evidence type="ECO:0000313" key="15">
    <source>
        <dbReference type="EMBL" id="GAA0746215.1"/>
    </source>
</evidence>
<dbReference type="Pfam" id="PF01312">
    <property type="entry name" value="Bac_export_2"/>
    <property type="match status" value="1"/>
</dbReference>
<evidence type="ECO:0000313" key="16">
    <source>
        <dbReference type="Proteomes" id="UP001501510"/>
    </source>
</evidence>
<dbReference type="InterPro" id="IPR006135">
    <property type="entry name" value="T3SS_substrate_exporter"/>
</dbReference>
<evidence type="ECO:0000256" key="2">
    <source>
        <dbReference type="ARBA" id="ARBA00009772"/>
    </source>
</evidence>
<dbReference type="NCBIfam" id="NF009411">
    <property type="entry name" value="PRK12772.1"/>
    <property type="match status" value="1"/>
</dbReference>
<comment type="function">
    <text evidence="1 14">Role in flagellar biosynthesis.</text>
</comment>
<keyword evidence="8" id="KW-0653">Protein transport</keyword>
<feature type="transmembrane region" description="Helical" evidence="14">
    <location>
        <begin position="212"/>
        <end position="233"/>
    </location>
</feature>
<keyword evidence="7" id="KW-1005">Bacterial flagellum biogenesis</keyword>
<sequence length="606" mass="68303">MISPVYATAIVLISLRLLAFFIMVPIFFPKGTPNLLKVFLGLVMAYILIPGIDISGVNTITTPIPLILNCINEIVAGFTLGYITNLSFMCVRYAGNMMDMQVGFAMMSMFDPNTNSNATLLERVLYWFSVIIFFIIDGHHMLIRALVESFNIIRLGGFWLKGEAIRVIIDGFVQYFYISLKIAIPIVLIILITDLTLGLVARTVPQLNVMILGLPIKILVGLLCFCLALPLFLNVIEQSFNDLPDIIKDFYKFIPVVIVFASEEKTEDATPRKKKDARKKGQIPRSKEVGLAFTLLASTIVMVTLGSYVANELKDTMGGFLGNYLNTTLSYVNLKSIALLTLIRMSKIVLPVVLPIMIMGTLASFLQTGVIFTSEPLKPDFKKLNPISGFKRMFSLRSVMELLKDISVITVVGLVGYNFIKDNYMKILNLGTLRPWEMIQNIIKITSDIFFRITLVLIFICVVDYIYQRFQHNKDLKMTKQEVKEEYKQDEGDPEIKSKRKQKQREMAMQRMMQEVPKATVVVTNPTHISVAIRYEKGDNAPKVVAKGADNLALKIKYVAKNSDVPIIENKPLARLMYSEVEIDSEIPAEMYQAVAEILAVVCKFD</sequence>
<feature type="transmembrane region" description="Helical" evidence="14">
    <location>
        <begin position="6"/>
        <end position="28"/>
    </location>
</feature>
<evidence type="ECO:0000256" key="3">
    <source>
        <dbReference type="ARBA" id="ARBA00010690"/>
    </source>
</evidence>
<evidence type="ECO:0000256" key="6">
    <source>
        <dbReference type="ARBA" id="ARBA00022692"/>
    </source>
</evidence>
<name>A0ABP3V415_9CLOT</name>
<keyword evidence="11 14" id="KW-0975">Bacterial flagellum</keyword>
<dbReference type="InterPro" id="IPR002010">
    <property type="entry name" value="T3SS_IM_R"/>
</dbReference>
<feature type="transmembrane region" description="Helical" evidence="14">
    <location>
        <begin position="35"/>
        <end position="54"/>
    </location>
</feature>
<dbReference type="NCBIfam" id="TIGR00328">
    <property type="entry name" value="flhB"/>
    <property type="match status" value="1"/>
</dbReference>
<comment type="subcellular location">
    <subcellularLocation>
        <location evidence="14">Cell membrane</location>
        <topology evidence="14">Multi-pass membrane protein</topology>
    </subcellularLocation>
    <subcellularLocation>
        <location evidence="14">Bacterial flagellum basal body</location>
    </subcellularLocation>
</comment>
<gene>
    <name evidence="15" type="ORF">GCM10008906_33580</name>
</gene>
<evidence type="ECO:0000256" key="7">
    <source>
        <dbReference type="ARBA" id="ARBA00022795"/>
    </source>
</evidence>
<keyword evidence="10 14" id="KW-0472">Membrane</keyword>
<evidence type="ECO:0000256" key="12">
    <source>
        <dbReference type="ARBA" id="ARBA00023225"/>
    </source>
</evidence>
<evidence type="ECO:0000256" key="14">
    <source>
        <dbReference type="RuleBase" id="RU362071"/>
    </source>
</evidence>
<dbReference type="Gene3D" id="6.10.250.2080">
    <property type="match status" value="1"/>
</dbReference>
<evidence type="ECO:0000256" key="10">
    <source>
        <dbReference type="ARBA" id="ARBA00023136"/>
    </source>
</evidence>
<evidence type="ECO:0000256" key="11">
    <source>
        <dbReference type="ARBA" id="ARBA00023143"/>
    </source>
</evidence>
<feature type="transmembrane region" description="Helical" evidence="14">
    <location>
        <begin position="74"/>
        <end position="95"/>
    </location>
</feature>
<evidence type="ECO:0000256" key="4">
    <source>
        <dbReference type="ARBA" id="ARBA00022448"/>
    </source>
</evidence>
<evidence type="ECO:0000256" key="8">
    <source>
        <dbReference type="ARBA" id="ARBA00022927"/>
    </source>
</evidence>
<keyword evidence="6 14" id="KW-0812">Transmembrane</keyword>
<evidence type="ECO:0000256" key="9">
    <source>
        <dbReference type="ARBA" id="ARBA00022989"/>
    </source>
</evidence>
<dbReference type="InterPro" id="IPR029025">
    <property type="entry name" value="T3SS_substrate_exporter_C"/>
</dbReference>
<evidence type="ECO:0000256" key="5">
    <source>
        <dbReference type="ARBA" id="ARBA00022475"/>
    </source>
</evidence>
<feature type="transmembrane region" description="Helical" evidence="14">
    <location>
        <begin position="449"/>
        <end position="467"/>
    </location>
</feature>
<dbReference type="RefSeq" id="WP_343763516.1">
    <property type="nucleotide sequence ID" value="NZ_BAAACG010000019.1"/>
</dbReference>
<feature type="transmembrane region" description="Helical" evidence="14">
    <location>
        <begin position="116"/>
        <end position="136"/>
    </location>
</feature>